<dbReference type="InterPro" id="IPR035930">
    <property type="entry name" value="FomD-like_sf"/>
</dbReference>
<reference evidence="2 3" key="1">
    <citation type="submission" date="2021-03" db="EMBL/GenBank/DDBJ databases">
        <title>Genomic Encyclopedia of Type Strains, Phase IV (KMG-IV): sequencing the most valuable type-strain genomes for metagenomic binning, comparative biology and taxonomic classification.</title>
        <authorList>
            <person name="Goeker M."/>
        </authorList>
    </citation>
    <scope>NUCLEOTIDE SEQUENCE [LARGE SCALE GENOMIC DNA]</scope>
    <source>
        <strain evidence="2 3">DSM 23491</strain>
    </source>
</reference>
<dbReference type="PANTHER" id="PTHR41271:SF1">
    <property type="entry name" value="DUF402 DOMAIN-CONTAINING PROTEIN"/>
    <property type="match status" value="1"/>
</dbReference>
<dbReference type="RefSeq" id="WP_209853433.1">
    <property type="nucleotide sequence ID" value="NZ_CBCRVE010000035.1"/>
</dbReference>
<dbReference type="PANTHER" id="PTHR41271">
    <property type="entry name" value="DUF402 DOMAIN-CONTAINING PROTEIN"/>
    <property type="match status" value="1"/>
</dbReference>
<dbReference type="InterPro" id="IPR007295">
    <property type="entry name" value="DUF402"/>
</dbReference>
<organism evidence="2 3">
    <name type="scientific">Paenibacillus sediminis</name>
    <dbReference type="NCBI Taxonomy" id="664909"/>
    <lineage>
        <taxon>Bacteria</taxon>
        <taxon>Bacillati</taxon>
        <taxon>Bacillota</taxon>
        <taxon>Bacilli</taxon>
        <taxon>Bacillales</taxon>
        <taxon>Paenibacillaceae</taxon>
        <taxon>Paenibacillus</taxon>
    </lineage>
</organism>
<evidence type="ECO:0000259" key="1">
    <source>
        <dbReference type="Pfam" id="PF04167"/>
    </source>
</evidence>
<gene>
    <name evidence="2" type="ORF">J2Z20_003644</name>
</gene>
<dbReference type="Proteomes" id="UP001519273">
    <property type="component" value="Unassembled WGS sequence"/>
</dbReference>
<keyword evidence="3" id="KW-1185">Reference proteome</keyword>
<sequence length="179" mass="21526">MKRKKADRQDWHRVQKREFICRFFDEVGFRGHVTLISIHQVKEPLKRILNNQEFCLVDDGYYWMQHFPLESNYCVTTMINNKKEVIQWYFDIAKSTGINDGIPYWDDLFLDVVVFPNGEFYIKDEDELEEALKDKCINENDYNLAKDTMNELIKEIENKENTIIKNGMNHFKHILIDTH</sequence>
<proteinExistence type="predicted"/>
<dbReference type="EMBL" id="JAGGKP010000030">
    <property type="protein sequence ID" value="MBP1938698.1"/>
    <property type="molecule type" value="Genomic_DNA"/>
</dbReference>
<accession>A0ABS4H844</accession>
<dbReference type="Pfam" id="PF04167">
    <property type="entry name" value="DUF402"/>
    <property type="match status" value="1"/>
</dbReference>
<feature type="domain" description="DUF402" evidence="1">
    <location>
        <begin position="64"/>
        <end position="160"/>
    </location>
</feature>
<dbReference type="SUPFAM" id="SSF159234">
    <property type="entry name" value="FomD-like"/>
    <property type="match status" value="1"/>
</dbReference>
<comment type="caution">
    <text evidence="2">The sequence shown here is derived from an EMBL/GenBank/DDBJ whole genome shotgun (WGS) entry which is preliminary data.</text>
</comment>
<evidence type="ECO:0000313" key="3">
    <source>
        <dbReference type="Proteomes" id="UP001519273"/>
    </source>
</evidence>
<name>A0ABS4H844_9BACL</name>
<dbReference type="Gene3D" id="2.40.380.10">
    <property type="entry name" value="FomD-like"/>
    <property type="match status" value="1"/>
</dbReference>
<protein>
    <submittedName>
        <fullName evidence="2">RNA-binding protein associated with RNAse of E/G family</fullName>
    </submittedName>
</protein>
<evidence type="ECO:0000313" key="2">
    <source>
        <dbReference type="EMBL" id="MBP1938698.1"/>
    </source>
</evidence>